<protein>
    <submittedName>
        <fullName evidence="2">Uncharacterized protein</fullName>
    </submittedName>
</protein>
<evidence type="ECO:0000313" key="3">
    <source>
        <dbReference type="Proteomes" id="UP000521943"/>
    </source>
</evidence>
<proteinExistence type="predicted"/>
<comment type="caution">
    <text evidence="2">The sequence shown here is derived from an EMBL/GenBank/DDBJ whole genome shotgun (WGS) entry which is preliminary data.</text>
</comment>
<evidence type="ECO:0000313" key="2">
    <source>
        <dbReference type="EMBL" id="KAF6741413.1"/>
    </source>
</evidence>
<gene>
    <name evidence="2" type="ORF">DFP72DRAFT_944431</name>
</gene>
<evidence type="ECO:0000256" key="1">
    <source>
        <dbReference type="SAM" id="Phobius"/>
    </source>
</evidence>
<reference evidence="2 3" key="1">
    <citation type="submission" date="2020-07" db="EMBL/GenBank/DDBJ databases">
        <title>Comparative genomics of pyrophilous fungi reveals a link between fire events and developmental genes.</title>
        <authorList>
            <consortium name="DOE Joint Genome Institute"/>
            <person name="Steindorff A.S."/>
            <person name="Carver A."/>
            <person name="Calhoun S."/>
            <person name="Stillman K."/>
            <person name="Liu H."/>
            <person name="Lipzen A."/>
            <person name="Pangilinan J."/>
            <person name="Labutti K."/>
            <person name="Bruns T.D."/>
            <person name="Grigoriev I.V."/>
        </authorList>
    </citation>
    <scope>NUCLEOTIDE SEQUENCE [LARGE SCALE GENOMIC DNA]</scope>
    <source>
        <strain evidence="2 3">CBS 144469</strain>
    </source>
</reference>
<keyword evidence="3" id="KW-1185">Reference proteome</keyword>
<accession>A0A8H6H8R1</accession>
<name>A0A8H6H8R1_9AGAR</name>
<keyword evidence="1" id="KW-0472">Membrane</keyword>
<keyword evidence="1" id="KW-1133">Transmembrane helix</keyword>
<feature type="transmembrane region" description="Helical" evidence="1">
    <location>
        <begin position="77"/>
        <end position="98"/>
    </location>
</feature>
<dbReference type="AlphaFoldDB" id="A0A8H6H8R1"/>
<dbReference type="Proteomes" id="UP000521943">
    <property type="component" value="Unassembled WGS sequence"/>
</dbReference>
<sequence length="204" mass="22570">PSTVGVSQLSELLTVVVPFVVAQVDGFVHRREGPYGESHGYGVLEVLDFVLDLRLLVNGFELERCLLLRLQSDSSSVVVPFFVFLFVFVFVIVLLLLFVLETSPALHILPFPIHHILIIVKDMPHIVRHPGLALALILLNFLHLFPAVLSSSSTITLSLTGLSRHLDPRSSLRHSTVPSAVAWYRPIGRCVVGNRLGRISGGRR</sequence>
<dbReference type="EMBL" id="JACGCI010000249">
    <property type="protein sequence ID" value="KAF6741413.1"/>
    <property type="molecule type" value="Genomic_DNA"/>
</dbReference>
<organism evidence="2 3">
    <name type="scientific">Ephemerocybe angulata</name>
    <dbReference type="NCBI Taxonomy" id="980116"/>
    <lineage>
        <taxon>Eukaryota</taxon>
        <taxon>Fungi</taxon>
        <taxon>Dikarya</taxon>
        <taxon>Basidiomycota</taxon>
        <taxon>Agaricomycotina</taxon>
        <taxon>Agaricomycetes</taxon>
        <taxon>Agaricomycetidae</taxon>
        <taxon>Agaricales</taxon>
        <taxon>Agaricineae</taxon>
        <taxon>Psathyrellaceae</taxon>
        <taxon>Ephemerocybe</taxon>
    </lineage>
</organism>
<keyword evidence="1" id="KW-0812">Transmembrane</keyword>
<feature type="non-terminal residue" evidence="2">
    <location>
        <position position="1"/>
    </location>
</feature>